<dbReference type="NCBIfam" id="TIGR01879">
    <property type="entry name" value="hydantase"/>
    <property type="match status" value="1"/>
</dbReference>
<evidence type="ECO:0000256" key="4">
    <source>
        <dbReference type="ARBA" id="ARBA00022723"/>
    </source>
</evidence>
<feature type="binding site" evidence="8">
    <location>
        <position position="296"/>
    </location>
    <ligand>
        <name>allantoate</name>
        <dbReference type="ChEBI" id="CHEBI:17536"/>
    </ligand>
</feature>
<feature type="binding site" evidence="7">
    <location>
        <position position="92"/>
    </location>
    <ligand>
        <name>Zn(2+)</name>
        <dbReference type="ChEBI" id="CHEBI:29105"/>
        <label>1</label>
    </ligand>
</feature>
<dbReference type="InterPro" id="IPR010158">
    <property type="entry name" value="Amidase_Cbmase"/>
</dbReference>
<keyword evidence="5 10" id="KW-0378">Hydrolase</keyword>
<evidence type="ECO:0000256" key="8">
    <source>
        <dbReference type="PIRSR" id="PIRSR001235-2"/>
    </source>
</evidence>
<dbReference type="InterPro" id="IPR002933">
    <property type="entry name" value="Peptidase_M20"/>
</dbReference>
<evidence type="ECO:0000256" key="6">
    <source>
        <dbReference type="ARBA" id="ARBA00023211"/>
    </source>
</evidence>
<dbReference type="PANTHER" id="PTHR32494">
    <property type="entry name" value="ALLANTOATE DEIMINASE-RELATED"/>
    <property type="match status" value="1"/>
</dbReference>
<feature type="binding site" evidence="7">
    <location>
        <position position="138"/>
    </location>
    <ligand>
        <name>Zn(2+)</name>
        <dbReference type="ChEBI" id="CHEBI:29105"/>
        <label>2</label>
    </ligand>
</feature>
<evidence type="ECO:0000256" key="2">
    <source>
        <dbReference type="ARBA" id="ARBA00006153"/>
    </source>
</evidence>
<evidence type="ECO:0000256" key="7">
    <source>
        <dbReference type="PIRSR" id="PIRSR001235-1"/>
    </source>
</evidence>
<sequence length="415" mass="43554">MNACSPEKLRSLAAAFDGEQLLADLDTLGAIGWKPGAGLQRMAYSDADLEARRWVLAQMQALGMQAWFDPAGNVIALLPGREELPALAIGSHTDSVPGGGKFDGALGVLAGLACVRTLRSQGVQLRHPLLVIDFAAEEATTSASPTGSLSFIGGLTEALLDGPAWDGRSTAALLAGRGFDVAAMVANRPPLSIAAFLEVHIEQGERLAAAGVSIGVVEGIVGIRRYYAHFEGQANHAGTTEMARRRDALVMAAPFILAVREAAVAHGIVGTVGRIEVHPNAPNVIPGRVMLDVEIRGLDEAVLDRAEEILLAEAARCGGTLHFGHRKEPVPADPRLMAAIERGCEALGLRTLRMPSGAGHDAMNLAAICPYAMIFAPSEQGISHAPEEWTQPHDCINAGRALLAALLEVDALLDA</sequence>
<gene>
    <name evidence="10" type="ORF">ENQ20_00235</name>
</gene>
<evidence type="ECO:0000259" key="9">
    <source>
        <dbReference type="Pfam" id="PF07687"/>
    </source>
</evidence>
<feature type="binding site" evidence="7">
    <location>
        <position position="103"/>
    </location>
    <ligand>
        <name>Zn(2+)</name>
        <dbReference type="ChEBI" id="CHEBI:29105"/>
        <label>2</label>
    </ligand>
</feature>
<comment type="cofactor">
    <cofactor evidence="7">
        <name>Zn(2+)</name>
        <dbReference type="ChEBI" id="CHEBI:29105"/>
    </cofactor>
    <text evidence="7">Binds 2 Zn(2+) ions per subunit.</text>
</comment>
<proteinExistence type="inferred from homology"/>
<dbReference type="SUPFAM" id="SSF55031">
    <property type="entry name" value="Bacterial exopeptidase dimerisation domain"/>
    <property type="match status" value="1"/>
</dbReference>
<dbReference type="Pfam" id="PF01546">
    <property type="entry name" value="Peptidase_M20"/>
    <property type="match status" value="1"/>
</dbReference>
<dbReference type="CDD" id="cd03884">
    <property type="entry name" value="M20_bAS"/>
    <property type="match status" value="1"/>
</dbReference>
<evidence type="ECO:0000256" key="5">
    <source>
        <dbReference type="ARBA" id="ARBA00022801"/>
    </source>
</evidence>
<comment type="similarity">
    <text evidence="2">Belongs to the peptidase M20 family.</text>
</comment>
<dbReference type="EMBL" id="DSMG01000003">
    <property type="protein sequence ID" value="HDX29903.1"/>
    <property type="molecule type" value="Genomic_DNA"/>
</dbReference>
<comment type="subunit">
    <text evidence="3">Homodimer.</text>
</comment>
<dbReference type="GO" id="GO:0046872">
    <property type="term" value="F:metal ion binding"/>
    <property type="evidence" value="ECO:0007669"/>
    <property type="project" value="UniProtKB-KW"/>
</dbReference>
<organism evidence="10">
    <name type="scientific">Caldilinea aerophila</name>
    <dbReference type="NCBI Taxonomy" id="133453"/>
    <lineage>
        <taxon>Bacteria</taxon>
        <taxon>Bacillati</taxon>
        <taxon>Chloroflexota</taxon>
        <taxon>Caldilineae</taxon>
        <taxon>Caldilineales</taxon>
        <taxon>Caldilineaceae</taxon>
        <taxon>Caldilinea</taxon>
    </lineage>
</organism>
<evidence type="ECO:0000313" key="10">
    <source>
        <dbReference type="EMBL" id="HDX29903.1"/>
    </source>
</evidence>
<feature type="binding site" evidence="7">
    <location>
        <position position="200"/>
    </location>
    <ligand>
        <name>Zn(2+)</name>
        <dbReference type="ChEBI" id="CHEBI:29105"/>
        <label>1</label>
    </ligand>
</feature>
<feature type="binding site" evidence="8">
    <location>
        <position position="283"/>
    </location>
    <ligand>
        <name>allantoate</name>
        <dbReference type="ChEBI" id="CHEBI:17536"/>
    </ligand>
</feature>
<dbReference type="InterPro" id="IPR011650">
    <property type="entry name" value="Peptidase_M20_dimer"/>
</dbReference>
<dbReference type="AlphaFoldDB" id="A0A7C1J853"/>
<dbReference type="GO" id="GO:0016813">
    <property type="term" value="F:hydrolase activity, acting on carbon-nitrogen (but not peptide) bonds, in linear amidines"/>
    <property type="evidence" value="ECO:0007669"/>
    <property type="project" value="InterPro"/>
</dbReference>
<protein>
    <submittedName>
        <fullName evidence="10">Zn-dependent hydrolase</fullName>
    </submittedName>
</protein>
<comment type="cofactor">
    <cofactor evidence="1">
        <name>Mn(2+)</name>
        <dbReference type="ChEBI" id="CHEBI:29035"/>
    </cofactor>
</comment>
<comment type="caution">
    <text evidence="10">The sequence shown here is derived from an EMBL/GenBank/DDBJ whole genome shotgun (WGS) entry which is preliminary data.</text>
</comment>
<feature type="binding site" evidence="7">
    <location>
        <position position="103"/>
    </location>
    <ligand>
        <name>Zn(2+)</name>
        <dbReference type="ChEBI" id="CHEBI:29105"/>
        <label>1</label>
    </ligand>
</feature>
<dbReference type="InterPro" id="IPR036264">
    <property type="entry name" value="Bact_exopeptidase_dim_dom"/>
</dbReference>
<keyword evidence="6" id="KW-0464">Manganese</keyword>
<keyword evidence="7" id="KW-0862">Zinc</keyword>
<evidence type="ECO:0000256" key="1">
    <source>
        <dbReference type="ARBA" id="ARBA00001936"/>
    </source>
</evidence>
<dbReference type="Gene3D" id="3.40.630.10">
    <property type="entry name" value="Zn peptidases"/>
    <property type="match status" value="1"/>
</dbReference>
<feature type="domain" description="Peptidase M20 dimerisation" evidence="9">
    <location>
        <begin position="222"/>
        <end position="310"/>
    </location>
</feature>
<evidence type="ECO:0000256" key="3">
    <source>
        <dbReference type="ARBA" id="ARBA00011738"/>
    </source>
</evidence>
<dbReference type="PIRSF" id="PIRSF001235">
    <property type="entry name" value="Amidase_carbamoylase"/>
    <property type="match status" value="1"/>
</dbReference>
<reference evidence="10" key="1">
    <citation type="journal article" date="2020" name="mSystems">
        <title>Genome- and Community-Level Interaction Insights into Carbon Utilization and Element Cycling Functions of Hydrothermarchaeota in Hydrothermal Sediment.</title>
        <authorList>
            <person name="Zhou Z."/>
            <person name="Liu Y."/>
            <person name="Xu W."/>
            <person name="Pan J."/>
            <person name="Luo Z.H."/>
            <person name="Li M."/>
        </authorList>
    </citation>
    <scope>NUCLEOTIDE SEQUENCE [LARGE SCALE GENOMIC DNA]</scope>
    <source>
        <strain evidence="10">SpSt-289</strain>
    </source>
</reference>
<dbReference type="Gene3D" id="3.30.70.360">
    <property type="match status" value="1"/>
</dbReference>
<dbReference type="Pfam" id="PF07687">
    <property type="entry name" value="M20_dimer"/>
    <property type="match status" value="1"/>
</dbReference>
<feature type="binding site" evidence="8">
    <location>
        <position position="225"/>
    </location>
    <ligand>
        <name>allantoate</name>
        <dbReference type="ChEBI" id="CHEBI:17536"/>
    </ligand>
</feature>
<accession>A0A7C1J853</accession>
<dbReference type="PANTHER" id="PTHR32494:SF19">
    <property type="entry name" value="ALLANTOATE DEIMINASE-RELATED"/>
    <property type="match status" value="1"/>
</dbReference>
<dbReference type="SUPFAM" id="SSF53187">
    <property type="entry name" value="Zn-dependent exopeptidases"/>
    <property type="match status" value="1"/>
</dbReference>
<feature type="binding site" evidence="7">
    <location>
        <position position="384"/>
    </location>
    <ligand>
        <name>Zn(2+)</name>
        <dbReference type="ChEBI" id="CHEBI:29105"/>
        <label>2</label>
    </ligand>
</feature>
<keyword evidence="4 7" id="KW-0479">Metal-binding</keyword>
<name>A0A7C1J853_9CHLR</name>